<sequence length="218" mass="25264">MEGHPSAFPRCTGVLEMKEGRSSCNRLWSNVFRRCHRLIAFILAKGERIMTLKSYFDRHWYIFPMRRELWPLIDFWAMTMSRARRRMGDSEASTGRVAYESELLVPEGEERTLLRAMGEFLDHIRAPLGILLNRIPGSKEELVRMEEVVVSARADCKRELDAMRHTLCYKNRHIKANMKELGKLNTKNERLAQLVAAHQDASPKILPLLVKISICPDV</sequence>
<evidence type="ECO:0000313" key="2">
    <source>
        <dbReference type="Proteomes" id="UP001163603"/>
    </source>
</evidence>
<gene>
    <name evidence="1" type="ORF">Pint_22544</name>
</gene>
<comment type="caution">
    <text evidence="1">The sequence shown here is derived from an EMBL/GenBank/DDBJ whole genome shotgun (WGS) entry which is preliminary data.</text>
</comment>
<name>A0ACC0YHF8_9ROSI</name>
<dbReference type="EMBL" id="CM047741">
    <property type="protein sequence ID" value="KAJ0037724.1"/>
    <property type="molecule type" value="Genomic_DNA"/>
</dbReference>
<reference evidence="2" key="1">
    <citation type="journal article" date="2023" name="G3 (Bethesda)">
        <title>Genome assembly and association tests identify interacting loci associated with vigor, precocity, and sex in interspecific pistachio rootstocks.</title>
        <authorList>
            <person name="Palmer W."/>
            <person name="Jacygrad E."/>
            <person name="Sagayaradj S."/>
            <person name="Cavanaugh K."/>
            <person name="Han R."/>
            <person name="Bertier L."/>
            <person name="Beede B."/>
            <person name="Kafkas S."/>
            <person name="Golino D."/>
            <person name="Preece J."/>
            <person name="Michelmore R."/>
        </authorList>
    </citation>
    <scope>NUCLEOTIDE SEQUENCE [LARGE SCALE GENOMIC DNA]</scope>
</reference>
<organism evidence="1 2">
    <name type="scientific">Pistacia integerrima</name>
    <dbReference type="NCBI Taxonomy" id="434235"/>
    <lineage>
        <taxon>Eukaryota</taxon>
        <taxon>Viridiplantae</taxon>
        <taxon>Streptophyta</taxon>
        <taxon>Embryophyta</taxon>
        <taxon>Tracheophyta</taxon>
        <taxon>Spermatophyta</taxon>
        <taxon>Magnoliopsida</taxon>
        <taxon>eudicotyledons</taxon>
        <taxon>Gunneridae</taxon>
        <taxon>Pentapetalae</taxon>
        <taxon>rosids</taxon>
        <taxon>malvids</taxon>
        <taxon>Sapindales</taxon>
        <taxon>Anacardiaceae</taxon>
        <taxon>Pistacia</taxon>
    </lineage>
</organism>
<dbReference type="Proteomes" id="UP001163603">
    <property type="component" value="Chromosome 6"/>
</dbReference>
<keyword evidence="2" id="KW-1185">Reference proteome</keyword>
<proteinExistence type="predicted"/>
<evidence type="ECO:0000313" key="1">
    <source>
        <dbReference type="EMBL" id="KAJ0037724.1"/>
    </source>
</evidence>
<protein>
    <submittedName>
        <fullName evidence="1">Uncharacterized protein</fullName>
    </submittedName>
</protein>
<accession>A0ACC0YHF8</accession>